<dbReference type="InterPro" id="IPR029044">
    <property type="entry name" value="Nucleotide-diphossugar_trans"/>
</dbReference>
<reference evidence="4" key="1">
    <citation type="submission" date="2016-03" db="EMBL/GenBank/DDBJ databases">
        <authorList>
            <person name="Devillers H."/>
        </authorList>
    </citation>
    <scope>NUCLEOTIDE SEQUENCE [LARGE SCALE GENOMIC DNA]</scope>
</reference>
<dbReference type="EMBL" id="LT598468">
    <property type="protein sequence ID" value="SCV04136.1"/>
    <property type="molecule type" value="Genomic_DNA"/>
</dbReference>
<gene>
    <name evidence="3" type="ORF">LAMI_0H13696G</name>
</gene>
<keyword evidence="2" id="KW-0472">Membrane</keyword>
<keyword evidence="2" id="KW-1133">Transmembrane helix</keyword>
<dbReference type="OrthoDB" id="409543at2759"/>
<dbReference type="InterPro" id="IPR007577">
    <property type="entry name" value="GlycoTrfase_DXD_sugar-bd_CS"/>
</dbReference>
<dbReference type="SUPFAM" id="SSF53448">
    <property type="entry name" value="Nucleotide-diphospho-sugar transferases"/>
    <property type="match status" value="1"/>
</dbReference>
<dbReference type="Gene3D" id="3.90.550.20">
    <property type="match status" value="1"/>
</dbReference>
<feature type="transmembrane region" description="Helical" evidence="2">
    <location>
        <begin position="12"/>
        <end position="30"/>
    </location>
</feature>
<keyword evidence="2" id="KW-0812">Transmembrane</keyword>
<dbReference type="PANTHER" id="PTHR31834">
    <property type="entry name" value="INITIATION-SPECIFIC ALPHA-1,6-MANNOSYLTRANSFERASE"/>
    <property type="match status" value="1"/>
</dbReference>
<sequence>MLPKINKKGRVPALMGAMVLIFVIIQLKSFSVTRSLTIKFKTIVPTTSHTENINLKKFKPPDVPVRSVEDLRSQLAKQFPYNPLEPIPRRVWQTWKCPLDSPEFPAKARKYAQEWIQSIKHSMGYDYALVPDDRIMPLLQNIYGGVPQVIQAFEALPLPILKADFFRYLILYARGGIYSDLDTVPLKTLTDWPSVNGASWLVAETPIKYKNFKATDSQVAQEPGFVIGIEADPDRPDWNEHYARRIQFCQWTIQSKPGHPLLRELILNITATTLGSTVARGKYPAPKFEFPKEIPLQDYSINCRDKKLNDAQFSCNEKKTPKNTDHADIMNWTGPGAFSDAVMAYLNNLIHTNDDILIINNNMKGDSSDDSSTTKKFYRKITEGLQAGNFFQWEFFTLIKEPVVVDDVMVLPITSFSPDVGHMGSGSSTDEIALVKHMFEGSWKGE</sequence>
<keyword evidence="4" id="KW-1185">Reference proteome</keyword>
<dbReference type="GO" id="GO:0000009">
    <property type="term" value="F:alpha-1,6-mannosyltransferase activity"/>
    <property type="evidence" value="ECO:0007669"/>
    <property type="project" value="InterPro"/>
</dbReference>
<organism evidence="3 4">
    <name type="scientific">Lachancea mirantina</name>
    <dbReference type="NCBI Taxonomy" id="1230905"/>
    <lineage>
        <taxon>Eukaryota</taxon>
        <taxon>Fungi</taxon>
        <taxon>Dikarya</taxon>
        <taxon>Ascomycota</taxon>
        <taxon>Saccharomycotina</taxon>
        <taxon>Saccharomycetes</taxon>
        <taxon>Saccharomycetales</taxon>
        <taxon>Saccharomycetaceae</taxon>
        <taxon>Lachancea</taxon>
    </lineage>
</organism>
<dbReference type="GO" id="GO:0006487">
    <property type="term" value="P:protein N-linked glycosylation"/>
    <property type="evidence" value="ECO:0007669"/>
    <property type="project" value="TreeGrafter"/>
</dbReference>
<protein>
    <submittedName>
        <fullName evidence="3">LAMI_0H13696g1_1</fullName>
    </submittedName>
</protein>
<dbReference type="PANTHER" id="PTHR31834:SF1">
    <property type="entry name" value="INITIATION-SPECIFIC ALPHA-1,6-MANNOSYLTRANSFERASE"/>
    <property type="match status" value="1"/>
</dbReference>
<dbReference type="InterPro" id="IPR039367">
    <property type="entry name" value="Och1-like"/>
</dbReference>
<evidence type="ECO:0000313" key="4">
    <source>
        <dbReference type="Proteomes" id="UP000191024"/>
    </source>
</evidence>
<evidence type="ECO:0000313" key="3">
    <source>
        <dbReference type="EMBL" id="SCV04136.1"/>
    </source>
</evidence>
<evidence type="ECO:0000256" key="1">
    <source>
        <dbReference type="ARBA" id="ARBA00009003"/>
    </source>
</evidence>
<dbReference type="Pfam" id="PF04488">
    <property type="entry name" value="Gly_transf_sug"/>
    <property type="match status" value="1"/>
</dbReference>
<dbReference type="STRING" id="1230905.A0A1G4KI92"/>
<dbReference type="AlphaFoldDB" id="A0A1G4KI92"/>
<dbReference type="Proteomes" id="UP000191024">
    <property type="component" value="Chromosome H"/>
</dbReference>
<evidence type="ECO:0000256" key="2">
    <source>
        <dbReference type="SAM" id="Phobius"/>
    </source>
</evidence>
<dbReference type="GO" id="GO:0000136">
    <property type="term" value="C:mannan polymerase complex"/>
    <property type="evidence" value="ECO:0007669"/>
    <property type="project" value="TreeGrafter"/>
</dbReference>
<proteinExistence type="inferred from homology"/>
<name>A0A1G4KI92_9SACH</name>
<accession>A0A1G4KI92</accession>
<comment type="similarity">
    <text evidence="1">Belongs to the glycosyltransferase 32 family.</text>
</comment>